<dbReference type="HOGENOM" id="CLU_3377071_0_0_1"/>
<accession>W0TYT2</accession>
<dbReference type="GeneID" id="8998922"/>
<dbReference type="VEuPathDB" id="FungiDB:DEHA2F08778g"/>
<dbReference type="RefSeq" id="XP_002770779.1">
    <property type="nucleotide sequence ID" value="XM_002770733.1"/>
</dbReference>
<gene>
    <name evidence="1" type="ordered locus">DEHA2F08778g</name>
</gene>
<evidence type="ECO:0000313" key="1">
    <source>
        <dbReference type="EMBL" id="CAG89084.2"/>
    </source>
</evidence>
<keyword evidence="2" id="KW-1185">Reference proteome</keyword>
<dbReference type="InParanoid" id="W0TYT2"/>
<proteinExistence type="predicted"/>
<name>W0TYT2_DEBHA</name>
<evidence type="ECO:0000313" key="2">
    <source>
        <dbReference type="Proteomes" id="UP000000599"/>
    </source>
</evidence>
<organism evidence="1 2">
    <name type="scientific">Debaryomyces hansenii (strain ATCC 36239 / CBS 767 / BCRC 21394 / JCM 1990 / NBRC 0083 / IGC 2968)</name>
    <name type="common">Yeast</name>
    <name type="synonym">Torulaspora hansenii</name>
    <dbReference type="NCBI Taxonomy" id="284592"/>
    <lineage>
        <taxon>Eukaryota</taxon>
        <taxon>Fungi</taxon>
        <taxon>Dikarya</taxon>
        <taxon>Ascomycota</taxon>
        <taxon>Saccharomycotina</taxon>
        <taxon>Pichiomycetes</taxon>
        <taxon>Debaryomycetaceae</taxon>
        <taxon>Debaryomyces</taxon>
    </lineage>
</organism>
<dbReference type="KEGG" id="dha:DEHA2F08778g"/>
<reference evidence="1 2" key="1">
    <citation type="journal article" date="2004" name="Nature">
        <title>Genome evolution in yeasts.</title>
        <authorList>
            <consortium name="Genolevures"/>
            <person name="Dujon B."/>
            <person name="Sherman D."/>
            <person name="Fischer G."/>
            <person name="Durrens P."/>
            <person name="Casaregola S."/>
            <person name="Lafontaine I."/>
            <person name="de Montigny J."/>
            <person name="Marck C."/>
            <person name="Neuveglise C."/>
            <person name="Talla E."/>
            <person name="Goffard N."/>
            <person name="Frangeul L."/>
            <person name="Aigle M."/>
            <person name="Anthouard V."/>
            <person name="Babour A."/>
            <person name="Barbe V."/>
            <person name="Barnay S."/>
            <person name="Blanchin S."/>
            <person name="Beckerich J.M."/>
            <person name="Beyne E."/>
            <person name="Bleykasten C."/>
            <person name="Boisrame A."/>
            <person name="Boyer J."/>
            <person name="Cattolico L."/>
            <person name="Confanioleri F."/>
            <person name="de Daruvar A."/>
            <person name="Despons L."/>
            <person name="Fabre E."/>
            <person name="Fairhead C."/>
            <person name="Ferry-Dumazet H."/>
            <person name="Groppi A."/>
            <person name="Hantraye F."/>
            <person name="Hennequin C."/>
            <person name="Jauniaux N."/>
            <person name="Joyet P."/>
            <person name="Kachouri R."/>
            <person name="Kerrest A."/>
            <person name="Koszul R."/>
            <person name="Lemaire M."/>
            <person name="Lesur I."/>
            <person name="Ma L."/>
            <person name="Muller H."/>
            <person name="Nicaud J.M."/>
            <person name="Nikolski M."/>
            <person name="Oztas S."/>
            <person name="Ozier-Kalogeropoulos O."/>
            <person name="Pellenz S."/>
            <person name="Potier S."/>
            <person name="Richard G.F."/>
            <person name="Straub M.L."/>
            <person name="Suleau A."/>
            <person name="Swennene D."/>
            <person name="Tekaia F."/>
            <person name="Wesolowski-Louvel M."/>
            <person name="Westhof E."/>
            <person name="Wirth B."/>
            <person name="Zeniou-Meyer M."/>
            <person name="Zivanovic I."/>
            <person name="Bolotin-Fukuhara M."/>
            <person name="Thierry A."/>
            <person name="Bouchier C."/>
            <person name="Caudron B."/>
            <person name="Scarpelli C."/>
            <person name="Gaillardin C."/>
            <person name="Weissenbach J."/>
            <person name="Wincker P."/>
            <person name="Souciet J.L."/>
        </authorList>
    </citation>
    <scope>NUCLEOTIDE SEQUENCE [LARGE SCALE GENOMIC DNA]</scope>
    <source>
        <strain evidence="2">ATCC 36239 / CBS 767 / BCRC 21394 / JCM 1990 / NBRC 0083 / IGC 2968</strain>
    </source>
</reference>
<dbReference type="EMBL" id="CR382138">
    <property type="protein sequence ID" value="CAG89084.2"/>
    <property type="molecule type" value="Genomic_DNA"/>
</dbReference>
<protein>
    <submittedName>
        <fullName evidence="1">DEHA2F08778p</fullName>
    </submittedName>
</protein>
<dbReference type="AlphaFoldDB" id="W0TYT2"/>
<dbReference type="Proteomes" id="UP000000599">
    <property type="component" value="Chromosome F"/>
</dbReference>
<sequence length="34" mass="3848">MLLAIGHCSALHHQDRPPMCADSWTDGKSRFIPR</sequence>